<gene>
    <name evidence="2" type="ORF">JYU34_006397</name>
</gene>
<name>A0ABQ7QRY8_PLUXY</name>
<reference evidence="2 3" key="1">
    <citation type="submission" date="2021-06" db="EMBL/GenBank/DDBJ databases">
        <title>A haploid diamondback moth (Plutella xylostella L.) genome assembly resolves 31 chromosomes and identifies a diamide resistance mutation.</title>
        <authorList>
            <person name="Ward C.M."/>
            <person name="Perry K.D."/>
            <person name="Baker G."/>
            <person name="Powis K."/>
            <person name="Heckel D.G."/>
            <person name="Baxter S.W."/>
        </authorList>
    </citation>
    <scope>NUCLEOTIDE SEQUENCE [LARGE SCALE GENOMIC DNA]</scope>
    <source>
        <strain evidence="2 3">LV</strain>
        <tissue evidence="2">Single pupa</tissue>
    </source>
</reference>
<comment type="caution">
    <text evidence="2">The sequence shown here is derived from an EMBL/GenBank/DDBJ whole genome shotgun (WGS) entry which is preliminary data.</text>
</comment>
<organism evidence="2 3">
    <name type="scientific">Plutella xylostella</name>
    <name type="common">Diamondback moth</name>
    <name type="synonym">Plutella maculipennis</name>
    <dbReference type="NCBI Taxonomy" id="51655"/>
    <lineage>
        <taxon>Eukaryota</taxon>
        <taxon>Metazoa</taxon>
        <taxon>Ecdysozoa</taxon>
        <taxon>Arthropoda</taxon>
        <taxon>Hexapoda</taxon>
        <taxon>Insecta</taxon>
        <taxon>Pterygota</taxon>
        <taxon>Neoptera</taxon>
        <taxon>Endopterygota</taxon>
        <taxon>Lepidoptera</taxon>
        <taxon>Glossata</taxon>
        <taxon>Ditrysia</taxon>
        <taxon>Yponomeutoidea</taxon>
        <taxon>Plutellidae</taxon>
        <taxon>Plutella</taxon>
    </lineage>
</organism>
<dbReference type="Proteomes" id="UP000823941">
    <property type="component" value="Chromosome 9"/>
</dbReference>
<proteinExistence type="predicted"/>
<protein>
    <submittedName>
        <fullName evidence="2">Uncharacterized protein</fullName>
    </submittedName>
</protein>
<dbReference type="EMBL" id="JAHIBW010000009">
    <property type="protein sequence ID" value="KAG7307802.1"/>
    <property type="molecule type" value="Genomic_DNA"/>
</dbReference>
<keyword evidence="3" id="KW-1185">Reference proteome</keyword>
<feature type="region of interest" description="Disordered" evidence="1">
    <location>
        <begin position="1"/>
        <end position="41"/>
    </location>
</feature>
<sequence>MKAAPRGTIPLLHPAAEPRPPRDVHSSRRGSTTGGAPPRRVVATNLDTQLAVPLGTPGQLQLHHRVQPRRGSPLGARRLSLTITTSVAPCRAAPLL</sequence>
<evidence type="ECO:0000313" key="2">
    <source>
        <dbReference type="EMBL" id="KAG7307802.1"/>
    </source>
</evidence>
<evidence type="ECO:0000313" key="3">
    <source>
        <dbReference type="Proteomes" id="UP000823941"/>
    </source>
</evidence>
<evidence type="ECO:0000256" key="1">
    <source>
        <dbReference type="SAM" id="MobiDB-lite"/>
    </source>
</evidence>
<accession>A0ABQ7QRY8</accession>